<dbReference type="SUPFAM" id="SSF54631">
    <property type="entry name" value="CBS-domain pair"/>
    <property type="match status" value="2"/>
</dbReference>
<dbReference type="PROSITE" id="PS51371">
    <property type="entry name" value="CBS"/>
    <property type="match status" value="2"/>
</dbReference>
<feature type="domain" description="CBS" evidence="3">
    <location>
        <begin position="184"/>
        <end position="242"/>
    </location>
</feature>
<keyword evidence="1 2" id="KW-0129">CBS domain</keyword>
<protein>
    <recommendedName>
        <fullName evidence="3">CBS domain-containing protein</fullName>
    </recommendedName>
</protein>
<accession>A0A0G1TZJ2</accession>
<dbReference type="Pfam" id="PF00571">
    <property type="entry name" value="CBS"/>
    <property type="match status" value="4"/>
</dbReference>
<evidence type="ECO:0000256" key="2">
    <source>
        <dbReference type="PROSITE-ProRule" id="PRU00703"/>
    </source>
</evidence>
<dbReference type="EMBL" id="LCOZ01000024">
    <property type="protein sequence ID" value="KKU87242.1"/>
    <property type="molecule type" value="Genomic_DNA"/>
</dbReference>
<sequence>MIAADLLKTDGVLTAKPDDSLASALAQMHSSHDAVFVTEKNQLLGAISPYHVLYRSHFPAATKVKNCLFLAPKLKPDTKAETIARLMLEAKVYFLPVVTDKGKWLGVVSYRRLLRQLTGFKVKPKPLVKIKDNITISQARNLMKSSGVSRLIVVTGNDRLSGILTRYDLSKSLGLPPSAPVKTYIKHGVATFRQTDNPVTVLNQMLDKRIGSMIMINQNYQPIGLLSVRDCLAALAKPPVALPTFNLKLPPGFPYTDRFLKLFNRYWKEWRRRFPLLKFDLKLNTHKNAVNAISGYKVLLQAKSAHQKEVVAKGSGRSWKIALQKGLARLTRQLKKQ</sequence>
<dbReference type="InterPro" id="IPR046342">
    <property type="entry name" value="CBS_dom_sf"/>
</dbReference>
<organism evidence="4 5">
    <name type="scientific">Candidatus Beckwithbacteria bacterium GW2011_GWC2_47_9</name>
    <dbReference type="NCBI Taxonomy" id="1618373"/>
    <lineage>
        <taxon>Bacteria</taxon>
        <taxon>Candidatus Beckwithiibacteriota</taxon>
    </lineage>
</organism>
<dbReference type="Proteomes" id="UP000034772">
    <property type="component" value="Unassembled WGS sequence"/>
</dbReference>
<dbReference type="InterPro" id="IPR000644">
    <property type="entry name" value="CBS_dom"/>
</dbReference>
<dbReference type="SMART" id="SM00116">
    <property type="entry name" value="CBS"/>
    <property type="match status" value="4"/>
</dbReference>
<dbReference type="PANTHER" id="PTHR43080:SF2">
    <property type="entry name" value="CBS DOMAIN-CONTAINING PROTEIN"/>
    <property type="match status" value="1"/>
</dbReference>
<dbReference type="CDD" id="cd02205">
    <property type="entry name" value="CBS_pair_SF"/>
    <property type="match status" value="2"/>
</dbReference>
<feature type="domain" description="CBS" evidence="3">
    <location>
        <begin position="122"/>
        <end position="181"/>
    </location>
</feature>
<comment type="caution">
    <text evidence="4">The sequence shown here is derived from an EMBL/GenBank/DDBJ whole genome shotgun (WGS) entry which is preliminary data.</text>
</comment>
<proteinExistence type="predicted"/>
<evidence type="ECO:0000259" key="3">
    <source>
        <dbReference type="PROSITE" id="PS51371"/>
    </source>
</evidence>
<dbReference type="PANTHER" id="PTHR43080">
    <property type="entry name" value="CBS DOMAIN-CONTAINING PROTEIN CBSX3, MITOCHONDRIAL"/>
    <property type="match status" value="1"/>
</dbReference>
<dbReference type="AlphaFoldDB" id="A0A0G1TZJ2"/>
<evidence type="ECO:0000256" key="1">
    <source>
        <dbReference type="ARBA" id="ARBA00023122"/>
    </source>
</evidence>
<name>A0A0G1TZJ2_9BACT</name>
<reference evidence="4 5" key="1">
    <citation type="journal article" date="2015" name="Nature">
        <title>rRNA introns, odd ribosomes, and small enigmatic genomes across a large radiation of phyla.</title>
        <authorList>
            <person name="Brown C.T."/>
            <person name="Hug L.A."/>
            <person name="Thomas B.C."/>
            <person name="Sharon I."/>
            <person name="Castelle C.J."/>
            <person name="Singh A."/>
            <person name="Wilkins M.J."/>
            <person name="Williams K.H."/>
            <person name="Banfield J.F."/>
        </authorList>
    </citation>
    <scope>NUCLEOTIDE SEQUENCE [LARGE SCALE GENOMIC DNA]</scope>
</reference>
<dbReference type="InterPro" id="IPR051257">
    <property type="entry name" value="Diverse_CBS-Domain"/>
</dbReference>
<gene>
    <name evidence="4" type="ORF">UY17_C0024G0012</name>
</gene>
<dbReference type="Gene3D" id="3.10.580.10">
    <property type="entry name" value="CBS-domain"/>
    <property type="match status" value="2"/>
</dbReference>
<evidence type="ECO:0000313" key="4">
    <source>
        <dbReference type="EMBL" id="KKU87242.1"/>
    </source>
</evidence>
<evidence type="ECO:0000313" key="5">
    <source>
        <dbReference type="Proteomes" id="UP000034772"/>
    </source>
</evidence>